<dbReference type="InterPro" id="IPR044492">
    <property type="entry name" value="P_typ_ATPase_HD_dom"/>
</dbReference>
<feature type="transmembrane region" description="Helical" evidence="11">
    <location>
        <begin position="88"/>
        <end position="107"/>
    </location>
</feature>
<comment type="subcellular location">
    <subcellularLocation>
        <location evidence="1">Endomembrane system</location>
        <topology evidence="1">Multi-pass membrane protein</topology>
    </subcellularLocation>
</comment>
<dbReference type="GO" id="GO:0005524">
    <property type="term" value="F:ATP binding"/>
    <property type="evidence" value="ECO:0007669"/>
    <property type="project" value="UniProtKB-KW"/>
</dbReference>
<dbReference type="Pfam" id="PF00122">
    <property type="entry name" value="E1-E2_ATPase"/>
    <property type="match status" value="1"/>
</dbReference>
<dbReference type="SUPFAM" id="SSF56784">
    <property type="entry name" value="HAD-like"/>
    <property type="match status" value="1"/>
</dbReference>
<dbReference type="Pfam" id="PF00582">
    <property type="entry name" value="Usp"/>
    <property type="match status" value="2"/>
</dbReference>
<keyword evidence="6" id="KW-0067">ATP-binding</keyword>
<dbReference type="PANTHER" id="PTHR42861">
    <property type="entry name" value="CALCIUM-TRANSPORTING ATPASE"/>
    <property type="match status" value="1"/>
</dbReference>
<dbReference type="SUPFAM" id="SSF81653">
    <property type="entry name" value="Calcium ATPase, transduction domain A"/>
    <property type="match status" value="1"/>
</dbReference>
<dbReference type="Pfam" id="PF00689">
    <property type="entry name" value="Cation_ATPase_C"/>
    <property type="match status" value="1"/>
</dbReference>
<dbReference type="RefSeq" id="WP_119632515.1">
    <property type="nucleotide sequence ID" value="NZ_AP017928.1"/>
</dbReference>
<dbReference type="InterPro" id="IPR004014">
    <property type="entry name" value="ATPase_P-typ_cation-transptr_N"/>
</dbReference>
<dbReference type="PRINTS" id="PR00120">
    <property type="entry name" value="HATPASE"/>
</dbReference>
<dbReference type="KEGG" id="mmai:sS8_5629"/>
<evidence type="ECO:0000256" key="11">
    <source>
        <dbReference type="SAM" id="Phobius"/>
    </source>
</evidence>
<dbReference type="GO" id="GO:0015662">
    <property type="term" value="F:P-type ion transporter activity"/>
    <property type="evidence" value="ECO:0007669"/>
    <property type="project" value="UniProtKB-ARBA"/>
</dbReference>
<feature type="transmembrane region" description="Helical" evidence="11">
    <location>
        <begin position="805"/>
        <end position="827"/>
    </location>
</feature>
<evidence type="ECO:0000256" key="6">
    <source>
        <dbReference type="ARBA" id="ARBA00022840"/>
    </source>
</evidence>
<name>A0A286P4G6_9GAMM</name>
<dbReference type="PRINTS" id="PR00119">
    <property type="entry name" value="CATATPASE"/>
</dbReference>
<evidence type="ECO:0000313" key="14">
    <source>
        <dbReference type="Proteomes" id="UP000266313"/>
    </source>
</evidence>
<evidence type="ECO:0000256" key="4">
    <source>
        <dbReference type="ARBA" id="ARBA00022692"/>
    </source>
</evidence>
<dbReference type="GO" id="GO:0016020">
    <property type="term" value="C:membrane"/>
    <property type="evidence" value="ECO:0007669"/>
    <property type="project" value="InterPro"/>
</dbReference>
<dbReference type="GO" id="GO:0016887">
    <property type="term" value="F:ATP hydrolysis activity"/>
    <property type="evidence" value="ECO:0007669"/>
    <property type="project" value="InterPro"/>
</dbReference>
<feature type="transmembrane region" description="Helical" evidence="11">
    <location>
        <begin position="839"/>
        <end position="856"/>
    </location>
</feature>
<dbReference type="InterPro" id="IPR059000">
    <property type="entry name" value="ATPase_P-type_domA"/>
</dbReference>
<dbReference type="SFLD" id="SFLDF00027">
    <property type="entry name" value="p-type_atpase"/>
    <property type="match status" value="1"/>
</dbReference>
<dbReference type="InterPro" id="IPR014729">
    <property type="entry name" value="Rossmann-like_a/b/a_fold"/>
</dbReference>
<dbReference type="Pfam" id="PF13246">
    <property type="entry name" value="Cation_ATPase"/>
    <property type="match status" value="1"/>
</dbReference>
<dbReference type="SUPFAM" id="SSF81660">
    <property type="entry name" value="Metal cation-transporting ATPase, ATP-binding domain N"/>
    <property type="match status" value="1"/>
</dbReference>
<comment type="similarity">
    <text evidence="2">Belongs to the cation transport ATPase (P-type) (TC 3.A.3) family. Type IIA subfamily.</text>
</comment>
<dbReference type="FunFam" id="3.40.50.1000:FF:000028">
    <property type="entry name" value="Calcium-transporting P-type ATPase, putative"/>
    <property type="match status" value="1"/>
</dbReference>
<dbReference type="Gene3D" id="1.20.1110.10">
    <property type="entry name" value="Calcium-transporting ATPase, transmembrane domain"/>
    <property type="match status" value="1"/>
</dbReference>
<feature type="transmembrane region" description="Helical" evidence="11">
    <location>
        <begin position="699"/>
        <end position="724"/>
    </location>
</feature>
<dbReference type="SMART" id="SM00831">
    <property type="entry name" value="Cation_ATPase_N"/>
    <property type="match status" value="1"/>
</dbReference>
<proteinExistence type="inferred from homology"/>
<dbReference type="Pfam" id="PF08282">
    <property type="entry name" value="Hydrolase_3"/>
    <property type="match status" value="1"/>
</dbReference>
<feature type="transmembrane region" description="Helical" evidence="11">
    <location>
        <begin position="281"/>
        <end position="307"/>
    </location>
</feature>
<keyword evidence="8" id="KW-1278">Translocase</keyword>
<evidence type="ECO:0000256" key="1">
    <source>
        <dbReference type="ARBA" id="ARBA00004127"/>
    </source>
</evidence>
<gene>
    <name evidence="13" type="ORF">sS8_5629</name>
</gene>
<organism evidence="13 14">
    <name type="scientific">Methylocaldum marinum</name>
    <dbReference type="NCBI Taxonomy" id="1432792"/>
    <lineage>
        <taxon>Bacteria</taxon>
        <taxon>Pseudomonadati</taxon>
        <taxon>Pseudomonadota</taxon>
        <taxon>Gammaproteobacteria</taxon>
        <taxon>Methylococcales</taxon>
        <taxon>Methylococcaceae</taxon>
        <taxon>Methylocaldum</taxon>
    </lineage>
</organism>
<accession>A0A286P4G6</accession>
<dbReference type="GO" id="GO:0012505">
    <property type="term" value="C:endomembrane system"/>
    <property type="evidence" value="ECO:0007669"/>
    <property type="project" value="UniProtKB-SubCell"/>
</dbReference>
<evidence type="ECO:0000259" key="12">
    <source>
        <dbReference type="SMART" id="SM00831"/>
    </source>
</evidence>
<feature type="transmembrane region" description="Helical" evidence="11">
    <location>
        <begin position="730"/>
        <end position="748"/>
    </location>
</feature>
<dbReference type="InterPro" id="IPR006068">
    <property type="entry name" value="ATPase_P-typ_cation-transptr_C"/>
</dbReference>
<dbReference type="FunFam" id="3.40.50.1000:FF:000001">
    <property type="entry name" value="Phospholipid-transporting ATPase IC"/>
    <property type="match status" value="1"/>
</dbReference>
<dbReference type="SUPFAM" id="SSF81665">
    <property type="entry name" value="Calcium ATPase, transmembrane domain M"/>
    <property type="match status" value="1"/>
</dbReference>
<evidence type="ECO:0000256" key="7">
    <source>
        <dbReference type="ARBA" id="ARBA00022842"/>
    </source>
</evidence>
<protein>
    <submittedName>
        <fullName evidence="13">P-type ATPase, translocating</fullName>
    </submittedName>
</protein>
<dbReference type="CDD" id="cd02080">
    <property type="entry name" value="P-type_ATPase_cation"/>
    <property type="match status" value="1"/>
</dbReference>
<keyword evidence="7" id="KW-0460">Magnesium</keyword>
<keyword evidence="3" id="KW-0597">Phosphoprotein</keyword>
<evidence type="ECO:0000256" key="9">
    <source>
        <dbReference type="ARBA" id="ARBA00022989"/>
    </source>
</evidence>
<feature type="transmembrane region" description="Helical" evidence="11">
    <location>
        <begin position="768"/>
        <end position="793"/>
    </location>
</feature>
<dbReference type="SUPFAM" id="SSF52402">
    <property type="entry name" value="Adenine nucleotide alpha hydrolases-like"/>
    <property type="match status" value="2"/>
</dbReference>
<dbReference type="FunFam" id="2.70.150.10:FF:000160">
    <property type="entry name" value="Sarcoplasmic/endoplasmic reticulum calcium ATPase 1"/>
    <property type="match status" value="1"/>
</dbReference>
<reference evidence="13 14" key="1">
    <citation type="submission" date="2016-12" db="EMBL/GenBank/DDBJ databases">
        <title>Genome sequencing of Methylocaldum marinum.</title>
        <authorList>
            <person name="Takeuchi M."/>
            <person name="Kamagata Y."/>
            <person name="Hiraoka S."/>
            <person name="Oshima K."/>
            <person name="Hattori M."/>
            <person name="Iwasaki W."/>
        </authorList>
    </citation>
    <scope>NUCLEOTIDE SEQUENCE [LARGE SCALE GENOMIC DNA]</scope>
    <source>
        <strain evidence="13 14">S8</strain>
    </source>
</reference>
<dbReference type="InterPro" id="IPR001757">
    <property type="entry name" value="P_typ_ATPase"/>
</dbReference>
<dbReference type="InterPro" id="IPR006016">
    <property type="entry name" value="UspA"/>
</dbReference>
<feature type="transmembrane region" description="Helical" evidence="11">
    <location>
        <begin position="254"/>
        <end position="275"/>
    </location>
</feature>
<dbReference type="InterPro" id="IPR023214">
    <property type="entry name" value="HAD_sf"/>
</dbReference>
<evidence type="ECO:0000256" key="5">
    <source>
        <dbReference type="ARBA" id="ARBA00022741"/>
    </source>
</evidence>
<evidence type="ECO:0000256" key="3">
    <source>
        <dbReference type="ARBA" id="ARBA00022553"/>
    </source>
</evidence>
<dbReference type="EMBL" id="AP017928">
    <property type="protein sequence ID" value="BBA37546.1"/>
    <property type="molecule type" value="Genomic_DNA"/>
</dbReference>
<dbReference type="Gene3D" id="3.40.50.1000">
    <property type="entry name" value="HAD superfamily/HAD-like"/>
    <property type="match status" value="1"/>
</dbReference>
<evidence type="ECO:0000256" key="2">
    <source>
        <dbReference type="ARBA" id="ARBA00005675"/>
    </source>
</evidence>
<dbReference type="NCBIfam" id="TIGR01494">
    <property type="entry name" value="ATPase_P-type"/>
    <property type="match status" value="2"/>
</dbReference>
<keyword evidence="9 11" id="KW-1133">Transmembrane helix</keyword>
<keyword evidence="10 11" id="KW-0472">Membrane</keyword>
<dbReference type="Proteomes" id="UP000266313">
    <property type="component" value="Chromosome"/>
</dbReference>
<keyword evidence="14" id="KW-1185">Reference proteome</keyword>
<dbReference type="Gene3D" id="3.40.1110.10">
    <property type="entry name" value="Calcium-transporting ATPase, cytoplasmic domain N"/>
    <property type="match status" value="1"/>
</dbReference>
<dbReference type="OrthoDB" id="9814270at2"/>
<keyword evidence="4 11" id="KW-0812">Transmembrane</keyword>
<dbReference type="InterPro" id="IPR008250">
    <property type="entry name" value="ATPase_P-typ_transduc_dom_A_sf"/>
</dbReference>
<dbReference type="PROSITE" id="PS00154">
    <property type="entry name" value="ATPASE_E1_E2"/>
    <property type="match status" value="1"/>
</dbReference>
<keyword evidence="5" id="KW-0547">Nucleotide-binding</keyword>
<evidence type="ECO:0000256" key="8">
    <source>
        <dbReference type="ARBA" id="ARBA00022967"/>
    </source>
</evidence>
<dbReference type="InterPro" id="IPR023298">
    <property type="entry name" value="ATPase_P-typ_TM_dom_sf"/>
</dbReference>
<dbReference type="InterPro" id="IPR023299">
    <property type="entry name" value="ATPase_P-typ_cyto_dom_N"/>
</dbReference>
<evidence type="ECO:0000256" key="10">
    <source>
        <dbReference type="ARBA" id="ARBA00023136"/>
    </source>
</evidence>
<dbReference type="SFLD" id="SFLDG00002">
    <property type="entry name" value="C1.7:_P-type_atpase_like"/>
    <property type="match status" value="1"/>
</dbReference>
<evidence type="ECO:0000313" key="13">
    <source>
        <dbReference type="EMBL" id="BBA37546.1"/>
    </source>
</evidence>
<dbReference type="SFLD" id="SFLDS00003">
    <property type="entry name" value="Haloacid_Dehalogenase"/>
    <property type="match status" value="1"/>
</dbReference>
<sequence>MFEDTNDNKRSIDWHGHEADDAIKRLHSDRHRGLSSQEVQQRLKRFGRNRLPPPRRRPGWLRFLLQFHNVLIYVMLVAAGTTAMLGDWIDTGVLLGAVFVNAIIGFIQEGKAEKALDAIRGMLSLRTIVVRDAERIEIRAEDLVPGDIVVLASGDKVPADLRVVAAKGLRVNEAILTGESEAVEKTVAPVPVDALLGDRKCMLYSGTLVVSGQATAVAVATGVHTELGRISAMLERVQAVTTPLLRQIAGFGHWLALAIVLMSAATYAIGVLWRGHPPAEMFMMAVALAASAIPEGLPAIMTITLALGVRRMAHRNAIIRHLPAVETLGSVTVICSDKTGTLTRNEMTVQRVITGDHVFEVTGVGYAPDGGIHLGGEAVPPDQYPELAEIARAAVLCNDAQLRKSADETWQVAGDPTEGALLAFAIKAGVDPAWERESLPRTDAIPFESEHRLMATLNHDHEGRGTIYVKGAPERIFEMCDRQGGVQEALLDLDYWRRSASDAAADGLRLLAIAAKPAEEAQREVQFSDLKNGFRLLALVGIIDPPREEAVAAVAACRTAGIRVKMITGDHVDTARAIGAQLGIGRNRPALTGAEIEDMDDAQLRKAVLDVDVFARASPEHKLRLVQALQAAGQVAAMTGDGVNDAPALKRADVGVAMGLKGTEAAKEAADMVLADDNFATIGNAVREGRGIYDNIRKFVLFMLPTNGGEALVVVAAILFELALPLTPAQVLWINMVTSSTLGLALAFERPERDIMRRPPRDPKESLLSWFFAWRILMVSVLMMAGALGLFLWELDQGSSLETARTMAVSAVVGAEMFYLINSRYFFKSAFSLEGLFGNRYVLIAIMACAGLQFAYSHTRPLQVLFGSTDLSPEEWLKVTLAGVFVFGVAEIEKAVIRISRRIRRKLRAGTKTEYRHLHKEESQLRTPTTVLAATDFSDDATNAACRAAMLAAEQQGRLELLHVVSATSLRVVREMLRSHDDAEEKLVDDAQRRLDASRSQVVGETQVAAFSRVAIGSVPEEILSASEQADLLVLGARGLSPWREFLLGTTADRLLRQCKRPVLVVKRPLAASYRRVLVPIDFSPHSIAALKMAMVIAPHADIMVVHGSAVAFEGALRQAGIIEDEIDRYRAQAQHQALSSLSALIDEVSDGSHRIFRTVEHEDAARLILAKEESFNADLIVIGKHGKTIVEEMLLGSVTRRILSDSKCDVLIVHGDSTAGA</sequence>
<feature type="domain" description="Cation-transporting P-type ATPase N-terminal" evidence="12">
    <location>
        <begin position="13"/>
        <end position="87"/>
    </location>
</feature>
<dbReference type="AlphaFoldDB" id="A0A286P4G6"/>
<dbReference type="InterPro" id="IPR018303">
    <property type="entry name" value="ATPase_P-typ_P_site"/>
</dbReference>
<dbReference type="Gene3D" id="3.40.50.620">
    <property type="entry name" value="HUPs"/>
    <property type="match status" value="2"/>
</dbReference>
<dbReference type="Pfam" id="PF00690">
    <property type="entry name" value="Cation_ATPase_N"/>
    <property type="match status" value="1"/>
</dbReference>
<feature type="transmembrane region" description="Helical" evidence="11">
    <location>
        <begin position="60"/>
        <end position="82"/>
    </location>
</feature>
<dbReference type="CDD" id="cd00293">
    <property type="entry name" value="USP-like"/>
    <property type="match status" value="2"/>
</dbReference>
<dbReference type="InterPro" id="IPR036412">
    <property type="entry name" value="HAD-like_sf"/>
</dbReference>
<dbReference type="Gene3D" id="2.70.150.10">
    <property type="entry name" value="Calcium-transporting ATPase, cytoplasmic transduction domain A"/>
    <property type="match status" value="1"/>
</dbReference>